<dbReference type="Gene3D" id="1.10.238.20">
    <property type="entry name" value="Pheromone/general odorant binding protein domain"/>
    <property type="match status" value="1"/>
</dbReference>
<proteinExistence type="predicted"/>
<organism evidence="1 2">
    <name type="scientific">Mythimna separata</name>
    <name type="common">Oriental armyworm</name>
    <name type="synonym">Pseudaletia separata</name>
    <dbReference type="NCBI Taxonomy" id="271217"/>
    <lineage>
        <taxon>Eukaryota</taxon>
        <taxon>Metazoa</taxon>
        <taxon>Ecdysozoa</taxon>
        <taxon>Arthropoda</taxon>
        <taxon>Hexapoda</taxon>
        <taxon>Insecta</taxon>
        <taxon>Pterygota</taxon>
        <taxon>Neoptera</taxon>
        <taxon>Endopterygota</taxon>
        <taxon>Lepidoptera</taxon>
        <taxon>Glossata</taxon>
        <taxon>Ditrysia</taxon>
        <taxon>Noctuoidea</taxon>
        <taxon>Noctuidae</taxon>
        <taxon>Noctuinae</taxon>
        <taxon>Hadenini</taxon>
        <taxon>Mythimna</taxon>
    </lineage>
</organism>
<comment type="caution">
    <text evidence="1">The sequence shown here is derived from an EMBL/GenBank/DDBJ whole genome shotgun (WGS) entry which is preliminary data.</text>
</comment>
<evidence type="ECO:0000313" key="1">
    <source>
        <dbReference type="EMBL" id="KAJ8709037.1"/>
    </source>
</evidence>
<sequence>MIWSVIFLFSSVAAHRSEYLTTTTTLSPDTLIKRYQMECVEETRVDLDTIMKIRNKNWVMHYNQYLLVKDWALCVLMKSGVMTKEGVYKIDVAMERVPEEVRYVLEVQIDACLSPKPMPARDIAFLFISCFQRMNSEYSSSVSVF</sequence>
<dbReference type="AlphaFoldDB" id="A0AAD7YAL4"/>
<dbReference type="SUPFAM" id="SSF47565">
    <property type="entry name" value="Insect pheromone/odorant-binding proteins"/>
    <property type="match status" value="1"/>
</dbReference>
<evidence type="ECO:0000313" key="2">
    <source>
        <dbReference type="Proteomes" id="UP001231518"/>
    </source>
</evidence>
<name>A0AAD7YAL4_MYTSE</name>
<dbReference type="CDD" id="cd23992">
    <property type="entry name" value="PBP_GOBP"/>
    <property type="match status" value="1"/>
</dbReference>
<dbReference type="Pfam" id="PF01395">
    <property type="entry name" value="PBP_GOBP"/>
    <property type="match status" value="1"/>
</dbReference>
<protein>
    <submittedName>
        <fullName evidence="1">Uncharacterized protein</fullName>
    </submittedName>
</protein>
<dbReference type="GO" id="GO:0005549">
    <property type="term" value="F:odorant binding"/>
    <property type="evidence" value="ECO:0007669"/>
    <property type="project" value="InterPro"/>
</dbReference>
<reference evidence="1" key="1">
    <citation type="submission" date="2023-03" db="EMBL/GenBank/DDBJ databases">
        <title>Chromosome-level genomes of two armyworms, Mythimna separata and Mythimna loreyi, provide insights into the biosynthesis and reception of sex pheromones.</title>
        <authorList>
            <person name="Zhao H."/>
        </authorList>
    </citation>
    <scope>NUCLEOTIDE SEQUENCE</scope>
    <source>
        <strain evidence="1">BeijingLab</strain>
        <tissue evidence="1">Pupa</tissue>
    </source>
</reference>
<accession>A0AAD7YAL4</accession>
<dbReference type="InterPro" id="IPR036728">
    <property type="entry name" value="PBP_GOBP_sf"/>
</dbReference>
<dbReference type="EMBL" id="JARGEI010000024">
    <property type="protein sequence ID" value="KAJ8709037.1"/>
    <property type="molecule type" value="Genomic_DNA"/>
</dbReference>
<keyword evidence="2" id="KW-1185">Reference proteome</keyword>
<dbReference type="Proteomes" id="UP001231518">
    <property type="component" value="Chromosome 22"/>
</dbReference>
<gene>
    <name evidence="1" type="ORF">PYW07_008863</name>
</gene>
<dbReference type="InterPro" id="IPR006170">
    <property type="entry name" value="PBP/GOBP"/>
</dbReference>